<dbReference type="AlphaFoldDB" id="A0A7S2UN73"/>
<organism evidence="1">
    <name type="scientific">Attheya septentrionalis</name>
    <dbReference type="NCBI Taxonomy" id="420275"/>
    <lineage>
        <taxon>Eukaryota</taxon>
        <taxon>Sar</taxon>
        <taxon>Stramenopiles</taxon>
        <taxon>Ochrophyta</taxon>
        <taxon>Bacillariophyta</taxon>
        <taxon>Coscinodiscophyceae</taxon>
        <taxon>Chaetocerotophycidae</taxon>
        <taxon>Chaetocerotales</taxon>
        <taxon>Attheyaceae</taxon>
        <taxon>Attheya</taxon>
    </lineage>
</organism>
<dbReference type="EMBL" id="HBHQ01025014">
    <property type="protein sequence ID" value="CAD9825026.1"/>
    <property type="molecule type" value="Transcribed_RNA"/>
</dbReference>
<gene>
    <name evidence="1" type="ORF">ASEP1449_LOCUS16860</name>
</gene>
<proteinExistence type="predicted"/>
<sequence length="110" mass="12774">MFVESEKVNILPKFKVYIVCFLGCGVSFHVENGLFWTEDALKKGSRTINATTRYGQMDSHDPSSYQCCYLVYLASWNEVIIYVRVPYTISFRVENYYGEEFVRIISTISP</sequence>
<evidence type="ECO:0000313" key="1">
    <source>
        <dbReference type="EMBL" id="CAD9825026.1"/>
    </source>
</evidence>
<accession>A0A7S2UN73</accession>
<reference evidence="1" key="1">
    <citation type="submission" date="2021-01" db="EMBL/GenBank/DDBJ databases">
        <authorList>
            <person name="Corre E."/>
            <person name="Pelletier E."/>
            <person name="Niang G."/>
            <person name="Scheremetjew M."/>
            <person name="Finn R."/>
            <person name="Kale V."/>
            <person name="Holt S."/>
            <person name="Cochrane G."/>
            <person name="Meng A."/>
            <person name="Brown T."/>
            <person name="Cohen L."/>
        </authorList>
    </citation>
    <scope>NUCLEOTIDE SEQUENCE</scope>
    <source>
        <strain evidence="1">CCMP2084</strain>
    </source>
</reference>
<name>A0A7S2UN73_9STRA</name>
<protein>
    <submittedName>
        <fullName evidence="1">Uncharacterized protein</fullName>
    </submittedName>
</protein>